<evidence type="ECO:0000256" key="1">
    <source>
        <dbReference type="ARBA" id="ARBA00022481"/>
    </source>
</evidence>
<dbReference type="AlphaFoldDB" id="A0A498IDU3"/>
<sequence length="254" mass="27795">MASQQEPLKYQTWILRVPMHCEGCKRKVKKVLQRTDGVYTTAIDSQQNKVTVIGNVGIQTLVKKLARKAGKQAQEWPEKLTGKDNKAEKCKNKEKQKVPNQQSVEKVEVHKLTTAQNRATNTTEIDPTKFPGETSQNKATGGGGSPAVEVRIGESEMSVSSKKNKGKGPKDDESGSAGSGAPACIGSQPVDPVDLFRTRQMAYVYPLAPCHSYVPSSPYTCAPTGHQEDDWVKATELESLQVFSDENPNACFIM</sequence>
<keyword evidence="9" id="KW-1185">Reference proteome</keyword>
<keyword evidence="1" id="KW-0488">Methylation</keyword>
<evidence type="ECO:0000259" key="7">
    <source>
        <dbReference type="PROSITE" id="PS50846"/>
    </source>
</evidence>
<feature type="compositionally biased region" description="Polar residues" evidence="6">
    <location>
        <begin position="113"/>
        <end position="125"/>
    </location>
</feature>
<evidence type="ECO:0000256" key="6">
    <source>
        <dbReference type="SAM" id="MobiDB-lite"/>
    </source>
</evidence>
<feature type="region of interest" description="Disordered" evidence="6">
    <location>
        <begin position="71"/>
        <end position="189"/>
    </location>
</feature>
<dbReference type="SMR" id="A0A498IDU3"/>
<comment type="caution">
    <text evidence="8">The sequence shown here is derived from an EMBL/GenBank/DDBJ whole genome shotgun (WGS) entry which is preliminary data.</text>
</comment>
<dbReference type="InterPro" id="IPR036163">
    <property type="entry name" value="HMA_dom_sf"/>
</dbReference>
<evidence type="ECO:0000256" key="3">
    <source>
        <dbReference type="ARBA" id="ARBA00023288"/>
    </source>
</evidence>
<evidence type="ECO:0000256" key="5">
    <source>
        <dbReference type="ARBA" id="ARBA00024045"/>
    </source>
</evidence>
<keyword evidence="3" id="KW-0449">Lipoprotein</keyword>
<dbReference type="EMBL" id="RDQH01000339">
    <property type="protein sequence ID" value="RXH80255.1"/>
    <property type="molecule type" value="Genomic_DNA"/>
</dbReference>
<gene>
    <name evidence="8" type="ORF">DVH24_041402</name>
</gene>
<evidence type="ECO:0000256" key="4">
    <source>
        <dbReference type="ARBA" id="ARBA00023289"/>
    </source>
</evidence>
<organism evidence="8 9">
    <name type="scientific">Malus domestica</name>
    <name type="common">Apple</name>
    <name type="synonym">Pyrus malus</name>
    <dbReference type="NCBI Taxonomy" id="3750"/>
    <lineage>
        <taxon>Eukaryota</taxon>
        <taxon>Viridiplantae</taxon>
        <taxon>Streptophyta</taxon>
        <taxon>Embryophyta</taxon>
        <taxon>Tracheophyta</taxon>
        <taxon>Spermatophyta</taxon>
        <taxon>Magnoliopsida</taxon>
        <taxon>eudicotyledons</taxon>
        <taxon>Gunneridae</taxon>
        <taxon>Pentapetalae</taxon>
        <taxon>rosids</taxon>
        <taxon>fabids</taxon>
        <taxon>Rosales</taxon>
        <taxon>Rosaceae</taxon>
        <taxon>Amygdaloideae</taxon>
        <taxon>Maleae</taxon>
        <taxon>Malus</taxon>
    </lineage>
</organism>
<dbReference type="Proteomes" id="UP000290289">
    <property type="component" value="Chromosome 13"/>
</dbReference>
<feature type="domain" description="HMA" evidence="7">
    <location>
        <begin position="10"/>
        <end position="74"/>
    </location>
</feature>
<proteinExistence type="inferred from homology"/>
<feature type="compositionally biased region" description="Basic and acidic residues" evidence="6">
    <location>
        <begin position="76"/>
        <end position="97"/>
    </location>
</feature>
<reference evidence="8 9" key="1">
    <citation type="submission" date="2018-10" db="EMBL/GenBank/DDBJ databases">
        <title>A high-quality apple genome assembly.</title>
        <authorList>
            <person name="Hu J."/>
        </authorList>
    </citation>
    <scope>NUCLEOTIDE SEQUENCE [LARGE SCALE GENOMIC DNA]</scope>
    <source>
        <strain evidence="9">cv. HFTH1</strain>
        <tissue evidence="8">Young leaf</tissue>
    </source>
</reference>
<dbReference type="InterPro" id="IPR006121">
    <property type="entry name" value="HMA_dom"/>
</dbReference>
<dbReference type="GO" id="GO:0046872">
    <property type="term" value="F:metal ion binding"/>
    <property type="evidence" value="ECO:0007669"/>
    <property type="project" value="UniProtKB-KW"/>
</dbReference>
<evidence type="ECO:0000313" key="8">
    <source>
        <dbReference type="EMBL" id="RXH80255.1"/>
    </source>
</evidence>
<keyword evidence="2" id="KW-0479">Metal-binding</keyword>
<dbReference type="PANTHER" id="PTHR45868:SF86">
    <property type="entry name" value="HMA DOMAIN-CONTAINING PROTEIN"/>
    <property type="match status" value="1"/>
</dbReference>
<dbReference type="Gramene" id="mRNA:MD13G0149400">
    <property type="protein sequence ID" value="mRNA:MD13G0149400"/>
    <property type="gene ID" value="MD13G0149400"/>
</dbReference>
<accession>A0A498IDU3</accession>
<dbReference type="CDD" id="cd00371">
    <property type="entry name" value="HMA"/>
    <property type="match status" value="1"/>
</dbReference>
<name>A0A498IDU3_MALDO</name>
<evidence type="ECO:0000256" key="2">
    <source>
        <dbReference type="ARBA" id="ARBA00022723"/>
    </source>
</evidence>
<dbReference type="PANTHER" id="PTHR45868">
    <property type="entry name" value="HEAVY METAL-ASSOCIATED ISOPRENYLATED PLANT PROTEIN 33-RELATED"/>
    <property type="match status" value="1"/>
</dbReference>
<dbReference type="SUPFAM" id="SSF55008">
    <property type="entry name" value="HMA, heavy metal-associated domain"/>
    <property type="match status" value="1"/>
</dbReference>
<evidence type="ECO:0000313" key="9">
    <source>
        <dbReference type="Proteomes" id="UP000290289"/>
    </source>
</evidence>
<dbReference type="OrthoDB" id="689350at2759"/>
<protein>
    <recommendedName>
        <fullName evidence="7">HMA domain-containing protein</fullName>
    </recommendedName>
</protein>
<dbReference type="Pfam" id="PF00403">
    <property type="entry name" value="HMA"/>
    <property type="match status" value="1"/>
</dbReference>
<comment type="similarity">
    <text evidence="5">Belongs to the HIPP family.</text>
</comment>
<dbReference type="Gene3D" id="3.30.70.100">
    <property type="match status" value="1"/>
</dbReference>
<dbReference type="PROSITE" id="PS50846">
    <property type="entry name" value="HMA_2"/>
    <property type="match status" value="1"/>
</dbReference>
<keyword evidence="4" id="KW-0636">Prenylation</keyword>